<reference evidence="2" key="1">
    <citation type="submission" date="2023-02" db="EMBL/GenBank/DDBJ databases">
        <title>Genome of toxic invasive species Heracleum sosnowskyi carries increased number of genes despite the absence of recent whole-genome duplications.</title>
        <authorList>
            <person name="Schelkunov M."/>
            <person name="Shtratnikova V."/>
            <person name="Makarenko M."/>
            <person name="Klepikova A."/>
            <person name="Omelchenko D."/>
            <person name="Novikova G."/>
            <person name="Obukhova E."/>
            <person name="Bogdanov V."/>
            <person name="Penin A."/>
            <person name="Logacheva M."/>
        </authorList>
    </citation>
    <scope>NUCLEOTIDE SEQUENCE</scope>
    <source>
        <strain evidence="2">Hsosn_3</strain>
        <tissue evidence="2">Leaf</tissue>
    </source>
</reference>
<organism evidence="2 3">
    <name type="scientific">Heracleum sosnowskyi</name>
    <dbReference type="NCBI Taxonomy" id="360622"/>
    <lineage>
        <taxon>Eukaryota</taxon>
        <taxon>Viridiplantae</taxon>
        <taxon>Streptophyta</taxon>
        <taxon>Embryophyta</taxon>
        <taxon>Tracheophyta</taxon>
        <taxon>Spermatophyta</taxon>
        <taxon>Magnoliopsida</taxon>
        <taxon>eudicotyledons</taxon>
        <taxon>Gunneridae</taxon>
        <taxon>Pentapetalae</taxon>
        <taxon>asterids</taxon>
        <taxon>campanulids</taxon>
        <taxon>Apiales</taxon>
        <taxon>Apiaceae</taxon>
        <taxon>Apioideae</taxon>
        <taxon>apioid superclade</taxon>
        <taxon>Tordylieae</taxon>
        <taxon>Tordyliinae</taxon>
        <taxon>Heracleum</taxon>
    </lineage>
</organism>
<gene>
    <name evidence="2" type="ORF">POM88_036257</name>
</gene>
<name>A0AAD8HQ57_9APIA</name>
<evidence type="ECO:0000313" key="3">
    <source>
        <dbReference type="Proteomes" id="UP001237642"/>
    </source>
</evidence>
<accession>A0AAD8HQ57</accession>
<evidence type="ECO:0000256" key="1">
    <source>
        <dbReference type="SAM" id="MobiDB-lite"/>
    </source>
</evidence>
<feature type="region of interest" description="Disordered" evidence="1">
    <location>
        <begin position="63"/>
        <end position="84"/>
    </location>
</feature>
<dbReference type="Proteomes" id="UP001237642">
    <property type="component" value="Unassembled WGS sequence"/>
</dbReference>
<sequence length="336" mass="38395">MEREGCRICICLTIYHDDLMPWEIIKDDNPYWITSSSDSSNKNKIKKTIYVFTELRKKKSGVNVMRRSGRDSDGKKGKKKKKILDDDQEHGHWMMHEYSLFGIDNYLLYSDDQEMQSGDGDQTSDECEISGLMGELYQELGMNISDVQELPRHSQPTTFDGQEDNQIPNFLVEEEAFDVVNQPLDDSHDTSAGVGVVKEVPVFGVMDNHQEGQVIQDISLEETDADDDSSGVHDGQQSMMTEAADAPQVQALNVDNDMEGYYDDFYVYNDMEGYYDDFWNGLDVNLDFSSPDLFDLWPNEFNEQSCSIIEGKPGKRMRYGVEDCEECPSGKKQRCL</sequence>
<reference evidence="2" key="2">
    <citation type="submission" date="2023-05" db="EMBL/GenBank/DDBJ databases">
        <authorList>
            <person name="Schelkunov M.I."/>
        </authorList>
    </citation>
    <scope>NUCLEOTIDE SEQUENCE</scope>
    <source>
        <strain evidence="2">Hsosn_3</strain>
        <tissue evidence="2">Leaf</tissue>
    </source>
</reference>
<protein>
    <recommendedName>
        <fullName evidence="4">NAC domain-containing protein</fullName>
    </recommendedName>
</protein>
<comment type="caution">
    <text evidence="2">The sequence shown here is derived from an EMBL/GenBank/DDBJ whole genome shotgun (WGS) entry which is preliminary data.</text>
</comment>
<keyword evidence="3" id="KW-1185">Reference proteome</keyword>
<evidence type="ECO:0008006" key="4">
    <source>
        <dbReference type="Google" id="ProtNLM"/>
    </source>
</evidence>
<dbReference type="EMBL" id="JAUIZM010000008">
    <property type="protein sequence ID" value="KAK1370165.1"/>
    <property type="molecule type" value="Genomic_DNA"/>
</dbReference>
<proteinExistence type="predicted"/>
<dbReference type="AlphaFoldDB" id="A0AAD8HQ57"/>
<evidence type="ECO:0000313" key="2">
    <source>
        <dbReference type="EMBL" id="KAK1370165.1"/>
    </source>
</evidence>